<dbReference type="Proteomes" id="UP000887575">
    <property type="component" value="Unassembled WGS sequence"/>
</dbReference>
<dbReference type="SMART" id="SM01088">
    <property type="entry name" value="Col_cuticle_N"/>
    <property type="match status" value="1"/>
</dbReference>
<evidence type="ECO:0000256" key="2">
    <source>
        <dbReference type="ARBA" id="ARBA00022737"/>
    </source>
</evidence>
<keyword evidence="6" id="KW-1185">Reference proteome</keyword>
<protein>
    <recommendedName>
        <fullName evidence="5">Nematode cuticle collagen N-terminal domain-containing protein</fullName>
    </recommendedName>
</protein>
<evidence type="ECO:0000256" key="3">
    <source>
        <dbReference type="ARBA" id="ARBA00023157"/>
    </source>
</evidence>
<keyword evidence="4" id="KW-0472">Membrane</keyword>
<evidence type="ECO:0000259" key="5">
    <source>
        <dbReference type="SMART" id="SM01088"/>
    </source>
</evidence>
<evidence type="ECO:0000256" key="1">
    <source>
        <dbReference type="ARBA" id="ARBA00011518"/>
    </source>
</evidence>
<evidence type="ECO:0000313" key="7">
    <source>
        <dbReference type="WBParaSite" id="MBELARI_LOCUS1178.1"/>
    </source>
</evidence>
<accession>A0AAF3ECU6</accession>
<organism evidence="6 7">
    <name type="scientific">Mesorhabditis belari</name>
    <dbReference type="NCBI Taxonomy" id="2138241"/>
    <lineage>
        <taxon>Eukaryota</taxon>
        <taxon>Metazoa</taxon>
        <taxon>Ecdysozoa</taxon>
        <taxon>Nematoda</taxon>
        <taxon>Chromadorea</taxon>
        <taxon>Rhabditida</taxon>
        <taxon>Rhabditina</taxon>
        <taxon>Rhabditomorpha</taxon>
        <taxon>Rhabditoidea</taxon>
        <taxon>Rhabditidae</taxon>
        <taxon>Mesorhabditinae</taxon>
        <taxon>Mesorhabditis</taxon>
    </lineage>
</organism>
<keyword evidence="4" id="KW-0812">Transmembrane</keyword>
<proteinExistence type="predicted"/>
<dbReference type="InterPro" id="IPR002486">
    <property type="entry name" value="Col_cuticle_N"/>
</dbReference>
<keyword evidence="2" id="KW-0677">Repeat</keyword>
<dbReference type="GO" id="GO:0042302">
    <property type="term" value="F:structural constituent of cuticle"/>
    <property type="evidence" value="ECO:0007669"/>
    <property type="project" value="InterPro"/>
</dbReference>
<feature type="domain" description="Nematode cuticle collagen N-terminal" evidence="5">
    <location>
        <begin position="12"/>
        <end position="64"/>
    </location>
</feature>
<keyword evidence="3" id="KW-1015">Disulfide bond</keyword>
<dbReference type="AlphaFoldDB" id="A0AAF3ECU6"/>
<name>A0AAF3ECU6_9BILA</name>
<keyword evidence="4" id="KW-1133">Transmembrane helix</keyword>
<reference evidence="7" key="1">
    <citation type="submission" date="2024-02" db="UniProtKB">
        <authorList>
            <consortium name="WormBaseParasite"/>
        </authorList>
    </citation>
    <scope>IDENTIFICATION</scope>
</reference>
<dbReference type="Pfam" id="PF01484">
    <property type="entry name" value="Col_cuticle_N"/>
    <property type="match status" value="1"/>
</dbReference>
<evidence type="ECO:0000313" key="6">
    <source>
        <dbReference type="Proteomes" id="UP000887575"/>
    </source>
</evidence>
<feature type="transmembrane region" description="Helical" evidence="4">
    <location>
        <begin position="12"/>
        <end position="36"/>
    </location>
</feature>
<sequence>MDIDSKIRAYRFVGYAAVFFSAVTVFSVCITLPIVYNYTQQMRRNINSEVEKCRVEIKNTWTEVLIEEILLGESDSFSKKVFRKKRQTKIMDQPFNQVENVAEAEEEMEYLKVETEKQEMSAQIGNVVKKVKRNLTAEIKRLSIASSGSLQELTKALLATFPRRKGKITHLPLTLDGEIDIRENQDDVKIDAVPPFEENQLTFTFANLRDDDLSIEVIKWETGYKTKFNGLSAVDKPIIFTDKLVIDLNHSNTQKHFQQCIERYDDEFFPWIEFEFTRKTEKKIYWIIFEWKKENSLWFPRFTDRRPFLGGLVWRNGPKIRFYKGLSVKDFLSVSDVKFDQTMIQFKLKSIPGFNPVGRFAQREPRDKGIRMVVLSNQELNPEQENFCIDKDGETIAITFRNPRAQAWLQHDQVSHTCLTHKPKFYHERGIRKLPVKWAEIVNNNGNYLE</sequence>
<comment type="subunit">
    <text evidence="1">Collagen polypeptide chains are complexed within the cuticle by disulfide bonds and other types of covalent cross-links.</text>
</comment>
<dbReference type="WBParaSite" id="MBELARI_LOCUS1178.1">
    <property type="protein sequence ID" value="MBELARI_LOCUS1178.1"/>
    <property type="gene ID" value="MBELARI_LOCUS1178"/>
</dbReference>
<evidence type="ECO:0000256" key="4">
    <source>
        <dbReference type="SAM" id="Phobius"/>
    </source>
</evidence>